<evidence type="ECO:0000313" key="3">
    <source>
        <dbReference type="Proteomes" id="UP000007875"/>
    </source>
</evidence>
<feature type="region of interest" description="Disordered" evidence="1">
    <location>
        <begin position="73"/>
        <end position="117"/>
    </location>
</feature>
<dbReference type="HOGENOM" id="CLU_2090172_0_0_1"/>
<evidence type="ECO:0000256" key="1">
    <source>
        <dbReference type="SAM" id="MobiDB-lite"/>
    </source>
</evidence>
<organism evidence="2 3">
    <name type="scientific">Ciona savignyi</name>
    <name type="common">Pacific transparent sea squirt</name>
    <dbReference type="NCBI Taxonomy" id="51511"/>
    <lineage>
        <taxon>Eukaryota</taxon>
        <taxon>Metazoa</taxon>
        <taxon>Chordata</taxon>
        <taxon>Tunicata</taxon>
        <taxon>Ascidiacea</taxon>
        <taxon>Phlebobranchia</taxon>
        <taxon>Cionidae</taxon>
        <taxon>Ciona</taxon>
    </lineage>
</organism>
<proteinExistence type="predicted"/>
<reference evidence="3" key="1">
    <citation type="submission" date="2003-08" db="EMBL/GenBank/DDBJ databases">
        <authorList>
            <person name="Birren B."/>
            <person name="Nusbaum C."/>
            <person name="Abebe A."/>
            <person name="Abouelleil A."/>
            <person name="Adekoya E."/>
            <person name="Ait-zahra M."/>
            <person name="Allen N."/>
            <person name="Allen T."/>
            <person name="An P."/>
            <person name="Anderson M."/>
            <person name="Anderson S."/>
            <person name="Arachchi H."/>
            <person name="Armbruster J."/>
            <person name="Bachantsang P."/>
            <person name="Baldwin J."/>
            <person name="Barry A."/>
            <person name="Bayul T."/>
            <person name="Blitshsteyn B."/>
            <person name="Bloom T."/>
            <person name="Blye J."/>
            <person name="Boguslavskiy L."/>
            <person name="Borowsky M."/>
            <person name="Boukhgalter B."/>
            <person name="Brunache A."/>
            <person name="Butler J."/>
            <person name="Calixte N."/>
            <person name="Calvo S."/>
            <person name="Camarata J."/>
            <person name="Campo K."/>
            <person name="Chang J."/>
            <person name="Cheshatsang Y."/>
            <person name="Citroen M."/>
            <person name="Collymore A."/>
            <person name="Considine T."/>
            <person name="Cook A."/>
            <person name="Cooke P."/>
            <person name="Corum B."/>
            <person name="Cuomo C."/>
            <person name="David R."/>
            <person name="Dawoe T."/>
            <person name="Degray S."/>
            <person name="Dodge S."/>
            <person name="Dooley K."/>
            <person name="Dorje P."/>
            <person name="Dorjee K."/>
            <person name="Dorris L."/>
            <person name="Duffey N."/>
            <person name="Dupes A."/>
            <person name="Elkins T."/>
            <person name="Engels R."/>
            <person name="Erickson J."/>
            <person name="Farina A."/>
            <person name="Faro S."/>
            <person name="Ferreira P."/>
            <person name="Fischer H."/>
            <person name="Fitzgerald M."/>
            <person name="Foley K."/>
            <person name="Gage D."/>
            <person name="Galagan J."/>
            <person name="Gearin G."/>
            <person name="Gnerre S."/>
            <person name="Gnirke A."/>
            <person name="Goyette A."/>
            <person name="Graham J."/>
            <person name="Grandbois E."/>
            <person name="Gyaltsen K."/>
            <person name="Hafez N."/>
            <person name="Hagopian D."/>
            <person name="Hagos B."/>
            <person name="Hall J."/>
            <person name="Hatcher B."/>
            <person name="Heller A."/>
            <person name="Higgins H."/>
            <person name="Honan T."/>
            <person name="Horn A."/>
            <person name="Houde N."/>
            <person name="Hughes L."/>
            <person name="Hulme W."/>
            <person name="Husby E."/>
            <person name="Iliev I."/>
            <person name="Jaffe D."/>
            <person name="Jones C."/>
            <person name="Kamal M."/>
            <person name="Kamat A."/>
            <person name="Kamvysselis M."/>
            <person name="Karlsson E."/>
            <person name="Kells C."/>
            <person name="Kieu A."/>
            <person name="Kisner P."/>
            <person name="Kodira C."/>
            <person name="Kulbokas E."/>
            <person name="Labutti K."/>
            <person name="Lama D."/>
            <person name="Landers T."/>
            <person name="Leger J."/>
            <person name="Levine S."/>
            <person name="Lewis D."/>
            <person name="Lewis T."/>
            <person name="Lindblad-toh K."/>
            <person name="Liu X."/>
            <person name="Lokyitsang T."/>
            <person name="Lokyitsang Y."/>
            <person name="Lucien O."/>
            <person name="Lui A."/>
            <person name="Ma L.J."/>
            <person name="Mabbitt R."/>
            <person name="Macdonald J."/>
            <person name="Maclean C."/>
            <person name="Major J."/>
            <person name="Manning J."/>
            <person name="Marabella R."/>
            <person name="Maru K."/>
            <person name="Matthews C."/>
            <person name="Mauceli E."/>
            <person name="Mccarthy M."/>
            <person name="Mcdonough S."/>
            <person name="Mcghee T."/>
            <person name="Meldrim J."/>
            <person name="Meneus L."/>
            <person name="Mesirov J."/>
            <person name="Mihalev A."/>
            <person name="Mihova T."/>
            <person name="Mikkelsen T."/>
            <person name="Mlenga V."/>
            <person name="Moru K."/>
            <person name="Mozes J."/>
            <person name="Mulrain L."/>
            <person name="Munson G."/>
            <person name="Naylor J."/>
            <person name="Newes C."/>
            <person name="Nguyen C."/>
            <person name="Nguyen N."/>
            <person name="Nguyen T."/>
            <person name="Nicol R."/>
            <person name="Nielsen C."/>
            <person name="Nizzari M."/>
            <person name="Norbu C."/>
            <person name="Norbu N."/>
            <person name="O'donnell P."/>
            <person name="Okoawo O."/>
            <person name="O'leary S."/>
            <person name="Omotosho B."/>
            <person name="O'neill K."/>
            <person name="Osman S."/>
            <person name="Parker S."/>
            <person name="Perrin D."/>
            <person name="Phunkhang P."/>
            <person name="Piqani B."/>
            <person name="Purcell S."/>
            <person name="Rachupka T."/>
            <person name="Ramasamy U."/>
            <person name="Rameau R."/>
            <person name="Ray V."/>
            <person name="Raymond C."/>
            <person name="Retta R."/>
            <person name="Richardson S."/>
            <person name="Rise C."/>
            <person name="Rodriguez J."/>
            <person name="Rogers J."/>
            <person name="Rogov P."/>
            <person name="Rutman M."/>
            <person name="Schupbach R."/>
            <person name="Seaman C."/>
            <person name="Settipalli S."/>
            <person name="Sharpe T."/>
            <person name="Sheridan J."/>
            <person name="Sherpa N."/>
            <person name="Shi J."/>
            <person name="Smirnov S."/>
            <person name="Smith C."/>
            <person name="Sougnez C."/>
            <person name="Spencer B."/>
            <person name="Stalker J."/>
            <person name="Stange-thomann N."/>
            <person name="Stavropoulos S."/>
            <person name="Stetson K."/>
            <person name="Stone C."/>
            <person name="Stone S."/>
            <person name="Stubbs M."/>
            <person name="Talamas J."/>
            <person name="Tchuinga P."/>
            <person name="Tenzing P."/>
            <person name="Tesfaye S."/>
            <person name="Theodore J."/>
            <person name="Thoulutsang Y."/>
            <person name="Topham K."/>
            <person name="Towey S."/>
            <person name="Tsamla T."/>
            <person name="Tsomo N."/>
            <person name="Vallee D."/>
            <person name="Vassiliev H."/>
            <person name="Venkataraman V."/>
            <person name="Vinson J."/>
            <person name="Vo A."/>
            <person name="Wade C."/>
            <person name="Wang S."/>
            <person name="Wangchuk T."/>
            <person name="Wangdi T."/>
            <person name="Whittaker C."/>
            <person name="Wilkinson J."/>
            <person name="Wu Y."/>
            <person name="Wyman D."/>
            <person name="Yadav S."/>
            <person name="Yang S."/>
            <person name="Yang X."/>
            <person name="Yeager S."/>
            <person name="Yee E."/>
            <person name="Young G."/>
            <person name="Zainoun J."/>
            <person name="Zembeck L."/>
            <person name="Zimmer A."/>
            <person name="Zody M."/>
            <person name="Lander E."/>
        </authorList>
    </citation>
    <scope>NUCLEOTIDE SEQUENCE [LARGE SCALE GENOMIC DNA]</scope>
</reference>
<protein>
    <submittedName>
        <fullName evidence="2">Uncharacterized protein</fullName>
    </submittedName>
</protein>
<dbReference type="AlphaFoldDB" id="H2Y8S7"/>
<reference evidence="2" key="2">
    <citation type="submission" date="2025-08" db="UniProtKB">
        <authorList>
            <consortium name="Ensembl"/>
        </authorList>
    </citation>
    <scope>IDENTIFICATION</scope>
</reference>
<feature type="region of interest" description="Disordered" evidence="1">
    <location>
        <begin position="1"/>
        <end position="39"/>
    </location>
</feature>
<dbReference type="InParanoid" id="H2Y8S7"/>
<feature type="compositionally biased region" description="Polar residues" evidence="1">
    <location>
        <begin position="86"/>
        <end position="98"/>
    </location>
</feature>
<dbReference type="Ensembl" id="ENSCSAVT00000001753.1">
    <property type="protein sequence ID" value="ENSCSAVP00000001725.1"/>
    <property type="gene ID" value="ENSCSAVG00000000998.1"/>
</dbReference>
<dbReference type="Proteomes" id="UP000007875">
    <property type="component" value="Unassembled WGS sequence"/>
</dbReference>
<reference evidence="2" key="3">
    <citation type="submission" date="2025-09" db="UniProtKB">
        <authorList>
            <consortium name="Ensembl"/>
        </authorList>
    </citation>
    <scope>IDENTIFICATION</scope>
</reference>
<evidence type="ECO:0000313" key="2">
    <source>
        <dbReference type="Ensembl" id="ENSCSAVP00000001725.1"/>
    </source>
</evidence>
<accession>H2Y8S7</accession>
<keyword evidence="3" id="KW-1185">Reference proteome</keyword>
<name>H2Y8S7_CIOSA</name>
<sequence>MYYSTTSMNDLRERHRSSKKVNQGSAWSIASMPKEEIPQTETIRKENEFAGENGLERSVSIYDRFGIQPQHILSGRDEFSDESEVSRNSPKISRQSGPDLSPARCRRGAVVGGQKDI</sequence>